<gene>
    <name evidence="6" type="ORF">TrRE_jg639</name>
</gene>
<keyword evidence="2 4" id="KW-0378">Hydrolase</keyword>
<evidence type="ECO:0000313" key="6">
    <source>
        <dbReference type="EMBL" id="GMH57484.1"/>
    </source>
</evidence>
<dbReference type="Proteomes" id="UP001165082">
    <property type="component" value="Unassembled WGS sequence"/>
</dbReference>
<keyword evidence="4" id="KW-0694">RNA-binding</keyword>
<comment type="catalytic activity">
    <reaction evidence="4">
        <text>ATP + H2O = ADP + phosphate + H(+)</text>
        <dbReference type="Rhea" id="RHEA:13065"/>
        <dbReference type="ChEBI" id="CHEBI:15377"/>
        <dbReference type="ChEBI" id="CHEBI:15378"/>
        <dbReference type="ChEBI" id="CHEBI:30616"/>
        <dbReference type="ChEBI" id="CHEBI:43474"/>
        <dbReference type="ChEBI" id="CHEBI:456216"/>
        <dbReference type="EC" id="3.6.4.13"/>
    </reaction>
</comment>
<accession>A0A9W7DV55</accession>
<keyword evidence="4" id="KW-0347">Helicase</keyword>
<dbReference type="SUPFAM" id="SSF52540">
    <property type="entry name" value="P-loop containing nucleoside triphosphate hydrolases"/>
    <property type="match status" value="1"/>
</dbReference>
<keyword evidence="1 4" id="KW-0547">Nucleotide-binding</keyword>
<reference evidence="6" key="1">
    <citation type="submission" date="2022-07" db="EMBL/GenBank/DDBJ databases">
        <title>Genome analysis of Parmales, a sister group of diatoms, reveals the evolutionary specialization of diatoms from phago-mixotrophs to photoautotrophs.</title>
        <authorList>
            <person name="Ban H."/>
            <person name="Sato S."/>
            <person name="Yoshikawa S."/>
            <person name="Kazumasa Y."/>
            <person name="Nakamura Y."/>
            <person name="Ichinomiya M."/>
            <person name="Saitoh K."/>
            <person name="Sato N."/>
            <person name="Blanc-Mathieu R."/>
            <person name="Endo H."/>
            <person name="Kuwata A."/>
            <person name="Ogata H."/>
        </authorList>
    </citation>
    <scope>NUCLEOTIDE SEQUENCE</scope>
</reference>
<dbReference type="Gene3D" id="3.40.50.300">
    <property type="entry name" value="P-loop containing nucleotide triphosphate hydrolases"/>
    <property type="match status" value="1"/>
</dbReference>
<evidence type="ECO:0000256" key="4">
    <source>
        <dbReference type="RuleBase" id="RU365068"/>
    </source>
</evidence>
<feature type="domain" description="DEAD/DEAH-box helicase" evidence="5">
    <location>
        <begin position="41"/>
        <end position="110"/>
    </location>
</feature>
<feature type="non-terminal residue" evidence="6">
    <location>
        <position position="112"/>
    </location>
</feature>
<evidence type="ECO:0000256" key="1">
    <source>
        <dbReference type="ARBA" id="ARBA00022741"/>
    </source>
</evidence>
<keyword evidence="3 4" id="KW-0067">ATP-binding</keyword>
<dbReference type="GO" id="GO:0003723">
    <property type="term" value="F:RNA binding"/>
    <property type="evidence" value="ECO:0007669"/>
    <property type="project" value="UniProtKB-UniRule"/>
</dbReference>
<comment type="domain">
    <text evidence="4">The Q motif is unique to and characteristic of the DEAD box family of RNA helicases and controls ATP binding and hydrolysis.</text>
</comment>
<dbReference type="AlphaFoldDB" id="A0A9W7DV55"/>
<dbReference type="PANTHER" id="PTHR24031">
    <property type="entry name" value="RNA HELICASE"/>
    <property type="match status" value="1"/>
</dbReference>
<dbReference type="InterPro" id="IPR011545">
    <property type="entry name" value="DEAD/DEAH_box_helicase_dom"/>
</dbReference>
<sequence>MREMNYTKLTPTQLNVLQEIYGDIQRERTDNDTLKTVHPDNGGCWLIRSPTGSGKTLSYLLPLLLRLRPSSSLQAVVIVPTPPLAVQVTWSLRSLSKGRGYTVMKCTGGKGE</sequence>
<organism evidence="6 7">
    <name type="scientific">Triparma retinervis</name>
    <dbReference type="NCBI Taxonomy" id="2557542"/>
    <lineage>
        <taxon>Eukaryota</taxon>
        <taxon>Sar</taxon>
        <taxon>Stramenopiles</taxon>
        <taxon>Ochrophyta</taxon>
        <taxon>Bolidophyceae</taxon>
        <taxon>Parmales</taxon>
        <taxon>Triparmaceae</taxon>
        <taxon>Triparma</taxon>
    </lineage>
</organism>
<comment type="function">
    <text evidence="4">RNA helicase.</text>
</comment>
<dbReference type="GO" id="GO:0005524">
    <property type="term" value="F:ATP binding"/>
    <property type="evidence" value="ECO:0007669"/>
    <property type="project" value="UniProtKB-UniRule"/>
</dbReference>
<name>A0A9W7DV55_9STRA</name>
<dbReference type="EC" id="3.6.4.13" evidence="4"/>
<dbReference type="InterPro" id="IPR027417">
    <property type="entry name" value="P-loop_NTPase"/>
</dbReference>
<dbReference type="GO" id="GO:0016787">
    <property type="term" value="F:hydrolase activity"/>
    <property type="evidence" value="ECO:0007669"/>
    <property type="project" value="UniProtKB-KW"/>
</dbReference>
<dbReference type="Pfam" id="PF00270">
    <property type="entry name" value="DEAD"/>
    <property type="match status" value="1"/>
</dbReference>
<dbReference type="GO" id="GO:0003724">
    <property type="term" value="F:RNA helicase activity"/>
    <property type="evidence" value="ECO:0007669"/>
    <property type="project" value="UniProtKB-EC"/>
</dbReference>
<comment type="similarity">
    <text evidence="4">Belongs to the DEAD box helicase family.</text>
</comment>
<comment type="caution">
    <text evidence="6">The sequence shown here is derived from an EMBL/GenBank/DDBJ whole genome shotgun (WGS) entry which is preliminary data.</text>
</comment>
<protein>
    <recommendedName>
        <fullName evidence="4">ATP-dependent RNA helicase</fullName>
        <ecNumber evidence="4">3.6.4.13</ecNumber>
    </recommendedName>
</protein>
<evidence type="ECO:0000256" key="3">
    <source>
        <dbReference type="ARBA" id="ARBA00022840"/>
    </source>
</evidence>
<keyword evidence="7" id="KW-1185">Reference proteome</keyword>
<evidence type="ECO:0000259" key="5">
    <source>
        <dbReference type="Pfam" id="PF00270"/>
    </source>
</evidence>
<proteinExistence type="inferred from homology"/>
<evidence type="ECO:0000313" key="7">
    <source>
        <dbReference type="Proteomes" id="UP001165082"/>
    </source>
</evidence>
<evidence type="ECO:0000256" key="2">
    <source>
        <dbReference type="ARBA" id="ARBA00022801"/>
    </source>
</evidence>
<dbReference type="EMBL" id="BRXZ01003572">
    <property type="protein sequence ID" value="GMH57484.1"/>
    <property type="molecule type" value="Genomic_DNA"/>
</dbReference>